<proteinExistence type="predicted"/>
<feature type="transmembrane region" description="Helical" evidence="2">
    <location>
        <begin position="80"/>
        <end position="102"/>
    </location>
</feature>
<feature type="region of interest" description="Disordered" evidence="1">
    <location>
        <begin position="47"/>
        <end position="71"/>
    </location>
</feature>
<reference evidence="3 5" key="1">
    <citation type="submission" date="2016-02" db="EMBL/GenBank/DDBJ databases">
        <title>Draft genome sequence of Acidibacillus ferrooxidans SLC66.</title>
        <authorList>
            <person name="Oliveira G."/>
            <person name="Nancucheo I."/>
            <person name="Dall'Agnol H."/>
            <person name="Johnson B."/>
            <person name="Oliveira R."/>
            <person name="Nunes G.L."/>
            <person name="Tzotzos G."/>
            <person name="Orellana S.C."/>
            <person name="Salim A.C."/>
            <person name="Araujo F.M."/>
        </authorList>
    </citation>
    <scope>NUCLEOTIDE SEQUENCE [LARGE SCALE GENOMIC DNA]</scope>
    <source>
        <strain evidence="3 5">SLC66</strain>
    </source>
</reference>
<keyword evidence="6" id="KW-1185">Reference proteome</keyword>
<dbReference type="RefSeq" id="WP_067564183.1">
    <property type="nucleotide sequence ID" value="NZ_LSUQ01000019.1"/>
</dbReference>
<evidence type="ECO:0000256" key="1">
    <source>
        <dbReference type="SAM" id="MobiDB-lite"/>
    </source>
</evidence>
<reference evidence="4 6" key="2">
    <citation type="submission" date="2017-02" db="EMBL/GenBank/DDBJ databases">
        <title>Draft genome of Acidibacillus ferrooxidans Huett2.</title>
        <authorList>
            <person name="Schopf S."/>
        </authorList>
    </citation>
    <scope>NUCLEOTIDE SEQUENCE [LARGE SCALE GENOMIC DNA]</scope>
    <source>
        <strain evidence="4 6">Huett2</strain>
    </source>
</reference>
<dbReference type="Proteomes" id="UP000077421">
    <property type="component" value="Unassembled WGS sequence"/>
</dbReference>
<evidence type="ECO:0008006" key="7">
    <source>
        <dbReference type="Google" id="ProtNLM"/>
    </source>
</evidence>
<sequence length="322" mass="35759">MARWTYVKTRDGRFEKMRETSQNSMEHAIREVATAASSLTFDRRRVRKSAMDSRLNARKKTRRSKGPNAARGATQTFGDVMMYALAIGLFLGALLTALLHSLPVSKAQANAQELTQSLSSVWIKEAVATHSFILPNVSVYLYQSGLYGNHARAQSAVSDLAQSGVQAVMGSLKPVPVYVGMTLANPKGTPFSSYLNDREVPFYVSESTLPQRTVRAGQISTNLLSRTEELLVLDVDLMLSLAQRPALHHQTLLDLTHQIKRDLAYLKSGANLPLAFKRQLFSFQQAVWEAVDAPGQAGIYHQELVIEKLAKAYVRYQQIASF</sequence>
<evidence type="ECO:0000313" key="3">
    <source>
        <dbReference type="EMBL" id="OAG93934.1"/>
    </source>
</evidence>
<gene>
    <name evidence="3" type="ORF">AYW79_07855</name>
    <name evidence="4" type="ORF">B2M26_05970</name>
</gene>
<evidence type="ECO:0000256" key="2">
    <source>
        <dbReference type="SAM" id="Phobius"/>
    </source>
</evidence>
<dbReference type="AlphaFoldDB" id="A0A161QFI0"/>
<feature type="compositionally biased region" description="Basic residues" evidence="1">
    <location>
        <begin position="56"/>
        <end position="65"/>
    </location>
</feature>
<dbReference type="STRING" id="1765683.B2M26_05970"/>
<dbReference type="EMBL" id="LSUQ01000019">
    <property type="protein sequence ID" value="OAG93934.1"/>
    <property type="molecule type" value="Genomic_DNA"/>
</dbReference>
<dbReference type="Proteomes" id="UP000190229">
    <property type="component" value="Unassembled WGS sequence"/>
</dbReference>
<comment type="caution">
    <text evidence="4">The sequence shown here is derived from an EMBL/GenBank/DDBJ whole genome shotgun (WGS) entry which is preliminary data.</text>
</comment>
<dbReference type="EMBL" id="MWPS01000016">
    <property type="protein sequence ID" value="OPG16422.1"/>
    <property type="molecule type" value="Genomic_DNA"/>
</dbReference>
<keyword evidence="2" id="KW-1133">Transmembrane helix</keyword>
<evidence type="ECO:0000313" key="6">
    <source>
        <dbReference type="Proteomes" id="UP000190229"/>
    </source>
</evidence>
<accession>A0A161QFI0</accession>
<protein>
    <recommendedName>
        <fullName evidence="7">SPOR domain-containing protein</fullName>
    </recommendedName>
</protein>
<dbReference type="OrthoDB" id="3002463at2"/>
<name>A0A161QFI0_9BACL</name>
<organism evidence="4 6">
    <name type="scientific">Ferroacidibacillus organovorans</name>
    <dbReference type="NCBI Taxonomy" id="1765683"/>
    <lineage>
        <taxon>Bacteria</taxon>
        <taxon>Bacillati</taxon>
        <taxon>Bacillota</taxon>
        <taxon>Bacilli</taxon>
        <taxon>Bacillales</taxon>
        <taxon>Alicyclobacillaceae</taxon>
        <taxon>Ferroacidibacillus</taxon>
    </lineage>
</organism>
<keyword evidence="2" id="KW-0472">Membrane</keyword>
<keyword evidence="2" id="KW-0812">Transmembrane</keyword>
<evidence type="ECO:0000313" key="4">
    <source>
        <dbReference type="EMBL" id="OPG16422.1"/>
    </source>
</evidence>
<evidence type="ECO:0000313" key="5">
    <source>
        <dbReference type="Proteomes" id="UP000077421"/>
    </source>
</evidence>